<dbReference type="InterPro" id="IPR000413">
    <property type="entry name" value="Integrin_alpha"/>
</dbReference>
<keyword evidence="5 6" id="KW-0401">Integrin</keyword>
<reference evidence="6 7" key="2">
    <citation type="submission" date="2019-01" db="EMBL/GenBank/DDBJ databases">
        <title>The decoding of complex shrimp genome reveals the adaptation for benthos swimmer, frequently molting mechanism and breeding impact on genome.</title>
        <authorList>
            <person name="Sun Y."/>
            <person name="Gao Y."/>
            <person name="Yu Y."/>
        </authorList>
    </citation>
    <scope>NUCLEOTIDE SEQUENCE [LARGE SCALE GENOMIC DNA]</scope>
    <source>
        <tissue evidence="6">Muscle</tissue>
    </source>
</reference>
<keyword evidence="1 5" id="KW-0732">Signal</keyword>
<dbReference type="InterPro" id="IPR013517">
    <property type="entry name" value="FG-GAP"/>
</dbReference>
<dbReference type="STRING" id="6689.A0A3R7PFT0"/>
<dbReference type="PROSITE" id="PS51470">
    <property type="entry name" value="FG_GAP"/>
    <property type="match status" value="2"/>
</dbReference>
<evidence type="ECO:0000256" key="4">
    <source>
        <dbReference type="PROSITE-ProRule" id="PRU00803"/>
    </source>
</evidence>
<evidence type="ECO:0000313" key="7">
    <source>
        <dbReference type="Proteomes" id="UP000283509"/>
    </source>
</evidence>
<dbReference type="Pfam" id="PF01839">
    <property type="entry name" value="FG-GAP"/>
    <property type="match status" value="2"/>
</dbReference>
<gene>
    <name evidence="6" type="ORF">C7M84_016968</name>
</gene>
<dbReference type="GO" id="GO:0005178">
    <property type="term" value="F:integrin binding"/>
    <property type="evidence" value="ECO:0007669"/>
    <property type="project" value="TreeGrafter"/>
</dbReference>
<dbReference type="InterPro" id="IPR028994">
    <property type="entry name" value="Integrin_alpha_N"/>
</dbReference>
<comment type="caution">
    <text evidence="6">The sequence shown here is derived from an EMBL/GenBank/DDBJ whole genome shotgun (WGS) entry which is preliminary data.</text>
</comment>
<evidence type="ECO:0000256" key="5">
    <source>
        <dbReference type="RuleBase" id="RU003762"/>
    </source>
</evidence>
<dbReference type="PANTHER" id="PTHR23220:SF83">
    <property type="entry name" value="INTEGRIN ALPHA-PS3-RELATED"/>
    <property type="match status" value="1"/>
</dbReference>
<dbReference type="EMBL" id="QCYY01003147">
    <property type="protein sequence ID" value="ROT65077.1"/>
    <property type="molecule type" value="Genomic_DNA"/>
</dbReference>
<feature type="repeat" description="FG-GAP" evidence="4">
    <location>
        <begin position="444"/>
        <end position="504"/>
    </location>
</feature>
<dbReference type="GO" id="GO:0009897">
    <property type="term" value="C:external side of plasma membrane"/>
    <property type="evidence" value="ECO:0007669"/>
    <property type="project" value="TreeGrafter"/>
</dbReference>
<feature type="signal peptide" evidence="5">
    <location>
        <begin position="1"/>
        <end position="24"/>
    </location>
</feature>
<keyword evidence="5" id="KW-0675">Receptor</keyword>
<keyword evidence="7" id="KW-1185">Reference proteome</keyword>
<feature type="repeat" description="FG-GAP" evidence="4">
    <location>
        <begin position="514"/>
        <end position="572"/>
    </location>
</feature>
<dbReference type="GO" id="GO:0098609">
    <property type="term" value="P:cell-cell adhesion"/>
    <property type="evidence" value="ECO:0007669"/>
    <property type="project" value="TreeGrafter"/>
</dbReference>
<evidence type="ECO:0000256" key="1">
    <source>
        <dbReference type="ARBA" id="ARBA00022729"/>
    </source>
</evidence>
<comment type="subcellular location">
    <subcellularLocation>
        <location evidence="5">Membrane</location>
        <topology evidence="5">Single-pass type I membrane protein</topology>
    </subcellularLocation>
</comment>
<feature type="chain" id="PRO_5018379366" evidence="5">
    <location>
        <begin position="25"/>
        <end position="680"/>
    </location>
</feature>
<dbReference type="SUPFAM" id="SSF69318">
    <property type="entry name" value="Integrin alpha N-terminal domain"/>
    <property type="match status" value="1"/>
</dbReference>
<keyword evidence="3" id="KW-0325">Glycoprotein</keyword>
<comment type="similarity">
    <text evidence="5">Belongs to the integrin alpha chain family.</text>
</comment>
<dbReference type="OrthoDB" id="5573735at2759"/>
<dbReference type="SMART" id="SM00191">
    <property type="entry name" value="Int_alpha"/>
    <property type="match status" value="3"/>
</dbReference>
<dbReference type="GO" id="GO:0033627">
    <property type="term" value="P:cell adhesion mediated by integrin"/>
    <property type="evidence" value="ECO:0007669"/>
    <property type="project" value="TreeGrafter"/>
</dbReference>
<name>A0A3R7PFT0_PENVA</name>
<dbReference type="Proteomes" id="UP000283509">
    <property type="component" value="Unassembled WGS sequence"/>
</dbReference>
<dbReference type="PRINTS" id="PR01185">
    <property type="entry name" value="INTEGRINA"/>
</dbReference>
<dbReference type="AlphaFoldDB" id="A0A3R7PFT0"/>
<organism evidence="6 7">
    <name type="scientific">Penaeus vannamei</name>
    <name type="common">Whiteleg shrimp</name>
    <name type="synonym">Litopenaeus vannamei</name>
    <dbReference type="NCBI Taxonomy" id="6689"/>
    <lineage>
        <taxon>Eukaryota</taxon>
        <taxon>Metazoa</taxon>
        <taxon>Ecdysozoa</taxon>
        <taxon>Arthropoda</taxon>
        <taxon>Crustacea</taxon>
        <taxon>Multicrustacea</taxon>
        <taxon>Malacostraca</taxon>
        <taxon>Eumalacostraca</taxon>
        <taxon>Eucarida</taxon>
        <taxon>Decapoda</taxon>
        <taxon>Dendrobranchiata</taxon>
        <taxon>Penaeoidea</taxon>
        <taxon>Penaeidae</taxon>
        <taxon>Penaeus</taxon>
    </lineage>
</organism>
<dbReference type="Gene3D" id="2.130.10.130">
    <property type="entry name" value="Integrin alpha, N-terminal"/>
    <property type="match status" value="1"/>
</dbReference>
<accession>A0A3R7PFT0</accession>
<keyword evidence="2" id="KW-0677">Repeat</keyword>
<sequence>MVELPFVFAVLCGVFASSVPLADAFNFDPRGASVLQEPRSSWHSRESYFGYSVALYSVGTRADPGIVDSRRDTRTRSSVRLPSRRVIPRLLSNPCRCVTVRLSLTLPVRLSLSLSQVTVRLSLTLPGNSPTLSLSQVTVRLSLTLQVTVRLSLTLPGNIRLSLSLSQVTVRLSLTLPVTVSLSLSQVTVRLSLTLPGNSRLSLTLPVRLSLTLPVTVRLSLTLPGNSPTPLTVRLSLTLQVTVDSLSLSQGNSPTSLTLPGNGVVPGAFPYQDRKDYSWLGVSLDLHESGLKQIITTCAHRWINQLYLATDDYFMNGACYWADVQDLLEQDFEPGLWNKLLPLVEFNLQRVQDEETGQTIYYYQLGQVGTSAHILQVSTVAMVQRGQMWTTATDFNVLKPSSYDSYFGYSVTSGKFWGSEEFIVAGAPRADLQGKVSLLSTNGNLKWEVSGTMIGSGFGSVVAAGDVTGDGWAELFVGAPFYSDRAPKGGAVEMVEKGAVFVYKRGAAEGLVFHDHLMASTPSPRARFGAAVSLIGDIDRDGFQDVAVGAPHENDGEGAVYIFLGGPDGVGGVASQHLRARDFGHALRGFGAALSRGVDVDGNGYPGKTRPVATVEGRVTSDREVITEGGQTFVASACLSFGGHNVQEKIICPARPLPPSVEFARSNPLARLAVDQNRLV</sequence>
<dbReference type="GO" id="GO:0007160">
    <property type="term" value="P:cell-matrix adhesion"/>
    <property type="evidence" value="ECO:0007669"/>
    <property type="project" value="TreeGrafter"/>
</dbReference>
<dbReference type="GO" id="GO:0007229">
    <property type="term" value="P:integrin-mediated signaling pathway"/>
    <property type="evidence" value="ECO:0007669"/>
    <property type="project" value="UniProtKB-KW"/>
</dbReference>
<protein>
    <submittedName>
        <fullName evidence="6">Putative integrin alpha-PS4-like isoform X1</fullName>
    </submittedName>
</protein>
<evidence type="ECO:0000256" key="2">
    <source>
        <dbReference type="ARBA" id="ARBA00022737"/>
    </source>
</evidence>
<dbReference type="InterPro" id="IPR013519">
    <property type="entry name" value="Int_alpha_beta-p"/>
</dbReference>
<evidence type="ECO:0000256" key="3">
    <source>
        <dbReference type="ARBA" id="ARBA00023180"/>
    </source>
</evidence>
<evidence type="ECO:0000313" key="6">
    <source>
        <dbReference type="EMBL" id="ROT65077.1"/>
    </source>
</evidence>
<dbReference type="PANTHER" id="PTHR23220">
    <property type="entry name" value="INTEGRIN ALPHA"/>
    <property type="match status" value="1"/>
</dbReference>
<reference evidence="6 7" key="1">
    <citation type="submission" date="2018-04" db="EMBL/GenBank/DDBJ databases">
        <authorList>
            <person name="Zhang X."/>
            <person name="Yuan J."/>
            <person name="Li F."/>
            <person name="Xiang J."/>
        </authorList>
    </citation>
    <scope>NUCLEOTIDE SEQUENCE [LARGE SCALE GENOMIC DNA]</scope>
    <source>
        <tissue evidence="6">Muscle</tissue>
    </source>
</reference>
<keyword evidence="5" id="KW-0130">Cell adhesion</keyword>
<dbReference type="GO" id="GO:0008305">
    <property type="term" value="C:integrin complex"/>
    <property type="evidence" value="ECO:0007669"/>
    <property type="project" value="InterPro"/>
</dbReference>
<proteinExistence type="inferred from homology"/>